<dbReference type="Proteomes" id="UP000593562">
    <property type="component" value="Unassembled WGS sequence"/>
</dbReference>
<evidence type="ECO:0000313" key="3">
    <source>
        <dbReference type="EMBL" id="KAF5750405.1"/>
    </source>
</evidence>
<evidence type="ECO:0000259" key="2">
    <source>
        <dbReference type="PROSITE" id="PS50053"/>
    </source>
</evidence>
<keyword evidence="4" id="KW-1185">Reference proteome</keyword>
<comment type="caution">
    <text evidence="3">The sequence shown here is derived from an EMBL/GenBank/DDBJ whole genome shotgun (WGS) entry which is preliminary data.</text>
</comment>
<dbReference type="InParanoid" id="A0A7J7DVL8"/>
<protein>
    <recommendedName>
        <fullName evidence="2">Ubiquitin-like domain-containing protein</fullName>
    </recommendedName>
</protein>
<dbReference type="InterPro" id="IPR029071">
    <property type="entry name" value="Ubiquitin-like_domsf"/>
</dbReference>
<dbReference type="Gene3D" id="3.10.20.90">
    <property type="entry name" value="Phosphatidylinositol 3-kinase Catalytic Subunit, Chain A, domain 1"/>
    <property type="match status" value="1"/>
</dbReference>
<dbReference type="PROSITE" id="PS50053">
    <property type="entry name" value="UBIQUITIN_2"/>
    <property type="match status" value="1"/>
</dbReference>
<dbReference type="AlphaFoldDB" id="A0A7J7DVL8"/>
<gene>
    <name evidence="3" type="ORF">HS088_TW03G00741</name>
</gene>
<feature type="compositionally biased region" description="Basic and acidic residues" evidence="1">
    <location>
        <begin position="99"/>
        <end position="125"/>
    </location>
</feature>
<dbReference type="SUPFAM" id="SSF54236">
    <property type="entry name" value="Ubiquitin-like"/>
    <property type="match status" value="1"/>
</dbReference>
<proteinExistence type="predicted"/>
<evidence type="ECO:0000313" key="4">
    <source>
        <dbReference type="Proteomes" id="UP000593562"/>
    </source>
</evidence>
<dbReference type="CDD" id="cd17039">
    <property type="entry name" value="Ubl_ubiquitin_like"/>
    <property type="match status" value="1"/>
</dbReference>
<feature type="domain" description="Ubiquitin-like" evidence="2">
    <location>
        <begin position="26"/>
        <end position="82"/>
    </location>
</feature>
<dbReference type="Pfam" id="PF00240">
    <property type="entry name" value="ubiquitin"/>
    <property type="match status" value="1"/>
</dbReference>
<dbReference type="InterPro" id="IPR000626">
    <property type="entry name" value="Ubiquitin-like_dom"/>
</dbReference>
<evidence type="ECO:0000256" key="1">
    <source>
        <dbReference type="SAM" id="MobiDB-lite"/>
    </source>
</evidence>
<feature type="region of interest" description="Disordered" evidence="1">
    <location>
        <begin position="91"/>
        <end position="125"/>
    </location>
</feature>
<organism evidence="3 4">
    <name type="scientific">Tripterygium wilfordii</name>
    <name type="common">Thunder God vine</name>
    <dbReference type="NCBI Taxonomy" id="458696"/>
    <lineage>
        <taxon>Eukaryota</taxon>
        <taxon>Viridiplantae</taxon>
        <taxon>Streptophyta</taxon>
        <taxon>Embryophyta</taxon>
        <taxon>Tracheophyta</taxon>
        <taxon>Spermatophyta</taxon>
        <taxon>Magnoliopsida</taxon>
        <taxon>eudicotyledons</taxon>
        <taxon>Gunneridae</taxon>
        <taxon>Pentapetalae</taxon>
        <taxon>rosids</taxon>
        <taxon>fabids</taxon>
        <taxon>Celastrales</taxon>
        <taxon>Celastraceae</taxon>
        <taxon>Tripterygium</taxon>
    </lineage>
</organism>
<dbReference type="EMBL" id="JAAARO010000003">
    <property type="protein sequence ID" value="KAF5750405.1"/>
    <property type="molecule type" value="Genomic_DNA"/>
</dbReference>
<sequence length="125" mass="14037">MAAAGVTFEIIGTGFSQGTELIFYTQMPLSATILDLKERIAEYYYVPVERQTLHCVETENLQDDRTIESYHFNPDNHVSILLIKPPVAQIENSDIEEKEGDKNTDAKDDIDQAKGGENNTDAKDE</sequence>
<name>A0A7J7DVL8_TRIWF</name>
<accession>A0A7J7DVL8</accession>
<reference evidence="3 4" key="1">
    <citation type="journal article" date="2020" name="Nat. Commun.">
        <title>Genome of Tripterygium wilfordii and identification of cytochrome P450 involved in triptolide biosynthesis.</title>
        <authorList>
            <person name="Tu L."/>
            <person name="Su P."/>
            <person name="Zhang Z."/>
            <person name="Gao L."/>
            <person name="Wang J."/>
            <person name="Hu T."/>
            <person name="Zhou J."/>
            <person name="Zhang Y."/>
            <person name="Zhao Y."/>
            <person name="Liu Y."/>
            <person name="Song Y."/>
            <person name="Tong Y."/>
            <person name="Lu Y."/>
            <person name="Yang J."/>
            <person name="Xu C."/>
            <person name="Jia M."/>
            <person name="Peters R.J."/>
            <person name="Huang L."/>
            <person name="Gao W."/>
        </authorList>
    </citation>
    <scope>NUCLEOTIDE SEQUENCE [LARGE SCALE GENOMIC DNA]</scope>
    <source>
        <strain evidence="4">cv. XIE 37</strain>
        <tissue evidence="3">Leaf</tissue>
    </source>
</reference>